<dbReference type="SMART" id="SM00916">
    <property type="entry name" value="L51_S25_CI-B8"/>
    <property type="match status" value="1"/>
</dbReference>
<evidence type="ECO:0000256" key="4">
    <source>
        <dbReference type="ARBA" id="ARBA00023128"/>
    </source>
</evidence>
<feature type="compositionally biased region" description="Low complexity" evidence="8">
    <location>
        <begin position="138"/>
        <end position="148"/>
    </location>
</feature>
<evidence type="ECO:0000256" key="8">
    <source>
        <dbReference type="SAM" id="MobiDB-lite"/>
    </source>
</evidence>
<evidence type="ECO:0000259" key="9">
    <source>
        <dbReference type="SMART" id="SM00916"/>
    </source>
</evidence>
<keyword evidence="5" id="KW-0687">Ribonucleoprotein</keyword>
<dbReference type="SUPFAM" id="SSF52833">
    <property type="entry name" value="Thioredoxin-like"/>
    <property type="match status" value="1"/>
</dbReference>
<comment type="subcellular location">
    <subcellularLocation>
        <location evidence="1">Mitochondrion</location>
    </subcellularLocation>
</comment>
<evidence type="ECO:0000256" key="7">
    <source>
        <dbReference type="ARBA" id="ARBA00035369"/>
    </source>
</evidence>
<dbReference type="Proteomes" id="UP000835052">
    <property type="component" value="Unassembled WGS sequence"/>
</dbReference>
<dbReference type="GO" id="GO:0005840">
    <property type="term" value="C:ribosome"/>
    <property type="evidence" value="ECO:0007669"/>
    <property type="project" value="UniProtKB-KW"/>
</dbReference>
<dbReference type="InterPro" id="IPR007741">
    <property type="entry name" value="Ribosomal_mL43/mS25/NADH_DH"/>
</dbReference>
<dbReference type="EMBL" id="CAJGYM010000086">
    <property type="protein sequence ID" value="CAD6197174.1"/>
    <property type="molecule type" value="Genomic_DNA"/>
</dbReference>
<dbReference type="GO" id="GO:0003735">
    <property type="term" value="F:structural constituent of ribosome"/>
    <property type="evidence" value="ECO:0007669"/>
    <property type="project" value="InterPro"/>
</dbReference>
<dbReference type="GO" id="GO:1990904">
    <property type="term" value="C:ribonucleoprotein complex"/>
    <property type="evidence" value="ECO:0007669"/>
    <property type="project" value="UniProtKB-KW"/>
</dbReference>
<protein>
    <recommendedName>
        <fullName evidence="6">Small ribosomal subunit protein mS25</fullName>
    </recommendedName>
    <alternativeName>
        <fullName evidence="7">28S ribosomal protein S25, mitochondrial</fullName>
    </alternativeName>
</protein>
<keyword evidence="11" id="KW-1185">Reference proteome</keyword>
<gene>
    <name evidence="10" type="ORF">CAUJ_LOCUS13083</name>
</gene>
<evidence type="ECO:0000313" key="10">
    <source>
        <dbReference type="EMBL" id="CAD6197174.1"/>
    </source>
</evidence>
<evidence type="ECO:0000256" key="5">
    <source>
        <dbReference type="ARBA" id="ARBA00023274"/>
    </source>
</evidence>
<evidence type="ECO:0000256" key="6">
    <source>
        <dbReference type="ARBA" id="ARBA00035139"/>
    </source>
</evidence>
<evidence type="ECO:0000313" key="11">
    <source>
        <dbReference type="Proteomes" id="UP000835052"/>
    </source>
</evidence>
<dbReference type="Pfam" id="PF05047">
    <property type="entry name" value="L51_S25_CI-B8"/>
    <property type="match status" value="1"/>
</dbReference>
<feature type="compositionally biased region" description="Basic and acidic residues" evidence="8">
    <location>
        <begin position="102"/>
        <end position="130"/>
    </location>
</feature>
<feature type="domain" description="Ribosomal protein/NADH dehydrogenase" evidence="9">
    <location>
        <begin position="381"/>
        <end position="454"/>
    </location>
</feature>
<evidence type="ECO:0000256" key="1">
    <source>
        <dbReference type="ARBA" id="ARBA00004173"/>
    </source>
</evidence>
<proteinExistence type="inferred from homology"/>
<comment type="similarity">
    <text evidence="2">Belongs to the mitochondrion-specific ribosomal protein mS25 family.</text>
</comment>
<name>A0A8S1HMH1_9PELO</name>
<dbReference type="PANTHER" id="PTHR13274">
    <property type="entry name" value="MITOCHONDRIAL RIBOSOMAL PROTEIN S25"/>
    <property type="match status" value="1"/>
</dbReference>
<dbReference type="GO" id="GO:0005739">
    <property type="term" value="C:mitochondrion"/>
    <property type="evidence" value="ECO:0007669"/>
    <property type="project" value="UniProtKB-SubCell"/>
</dbReference>
<feature type="region of interest" description="Disordered" evidence="8">
    <location>
        <begin position="72"/>
        <end position="148"/>
    </location>
</feature>
<keyword evidence="3" id="KW-0689">Ribosomal protein</keyword>
<evidence type="ECO:0000256" key="3">
    <source>
        <dbReference type="ARBA" id="ARBA00022980"/>
    </source>
</evidence>
<dbReference type="InterPro" id="IPR040049">
    <property type="entry name" value="Ribosomal_mS25/mL61"/>
</dbReference>
<dbReference type="AlphaFoldDB" id="A0A8S1HMH1"/>
<keyword evidence="4" id="KW-0496">Mitochondrion</keyword>
<evidence type="ECO:0000256" key="2">
    <source>
        <dbReference type="ARBA" id="ARBA00008046"/>
    </source>
</evidence>
<dbReference type="InterPro" id="IPR036249">
    <property type="entry name" value="Thioredoxin-like_sf"/>
</dbReference>
<organism evidence="10 11">
    <name type="scientific">Caenorhabditis auriculariae</name>
    <dbReference type="NCBI Taxonomy" id="2777116"/>
    <lineage>
        <taxon>Eukaryota</taxon>
        <taxon>Metazoa</taxon>
        <taxon>Ecdysozoa</taxon>
        <taxon>Nematoda</taxon>
        <taxon>Chromadorea</taxon>
        <taxon>Rhabditida</taxon>
        <taxon>Rhabditina</taxon>
        <taxon>Rhabditomorpha</taxon>
        <taxon>Rhabditoidea</taxon>
        <taxon>Rhabditidae</taxon>
        <taxon>Peloderinae</taxon>
        <taxon>Caenorhabditis</taxon>
    </lineage>
</organism>
<dbReference type="OrthoDB" id="5919182at2759"/>
<sequence>MYKLEPYFSSEIKVQPKQTIYKLPSYHDDLSDVQNPVQGEVDPVKALELRQLRLIEELQSQALKLNELLTQKGKSSAPTQHEESKKKNVSAPVAAQKLSTPEPKKDDNDTKKNKDAKKEARKAAKTEAKNKVATGEQSVSKSSHSTSTGSDLTWIVYEEKKTIETGQSLTANLPPALLSTKPSETGIISLKVTKEDEVWLQRLANIGAKRKVAFEGFVANNVKDSKNTVRTEQASKVELSGGSWNISCRVAIWKVLGAALGIYSNSYDHAISSAHQHQWLTKTNRALSGKGDLDYLVREASQFLSRFDALSGLFEISLADVVLRSVLTQKNQPNNVELWANRIDSYDIRAHWTLQPICRSCTGKIKFRDNVQVFAIGFHRRPNEQQMGARDFVYWHWAQLQYHNSKVQLVKHVDKVITPFARAYLTDGREMLFDLEGMQREEIEETLARSLGKTELVERRERLESIAKLNPADFGSKSERQCICEVQGQHPCTALLHAPKCMTGKWRWNHNLI</sequence>
<reference evidence="10" key="1">
    <citation type="submission" date="2020-10" db="EMBL/GenBank/DDBJ databases">
        <authorList>
            <person name="Kikuchi T."/>
        </authorList>
    </citation>
    <scope>NUCLEOTIDE SEQUENCE</scope>
    <source>
        <strain evidence="10">NKZ352</strain>
    </source>
</reference>
<comment type="caution">
    <text evidence="10">The sequence shown here is derived from an EMBL/GenBank/DDBJ whole genome shotgun (WGS) entry which is preliminary data.</text>
</comment>
<dbReference type="PANTHER" id="PTHR13274:SF2">
    <property type="entry name" value="SMALL RIBOSOMAL SUBUNIT PROTEIN MS25"/>
    <property type="match status" value="1"/>
</dbReference>
<accession>A0A8S1HMH1</accession>